<dbReference type="AlphaFoldDB" id="A0A9P1BFA8"/>
<dbReference type="EMBL" id="CAMXCT030000003">
    <property type="protein sequence ID" value="CAL4759659.1"/>
    <property type="molecule type" value="Genomic_DNA"/>
</dbReference>
<name>A0A9P1BFA8_9DINO</name>
<dbReference type="EMBL" id="CAMXCT020000003">
    <property type="protein sequence ID" value="CAL1125722.1"/>
    <property type="molecule type" value="Genomic_DNA"/>
</dbReference>
<protein>
    <submittedName>
        <fullName evidence="1">Uncharacterized protein</fullName>
    </submittedName>
</protein>
<organism evidence="1">
    <name type="scientific">Cladocopium goreaui</name>
    <dbReference type="NCBI Taxonomy" id="2562237"/>
    <lineage>
        <taxon>Eukaryota</taxon>
        <taxon>Sar</taxon>
        <taxon>Alveolata</taxon>
        <taxon>Dinophyceae</taxon>
        <taxon>Suessiales</taxon>
        <taxon>Symbiodiniaceae</taxon>
        <taxon>Cladocopium</taxon>
    </lineage>
</organism>
<proteinExistence type="predicted"/>
<comment type="caution">
    <text evidence="1">The sequence shown here is derived from an EMBL/GenBank/DDBJ whole genome shotgun (WGS) entry which is preliminary data.</text>
</comment>
<evidence type="ECO:0000313" key="3">
    <source>
        <dbReference type="Proteomes" id="UP001152797"/>
    </source>
</evidence>
<evidence type="ECO:0000313" key="2">
    <source>
        <dbReference type="EMBL" id="CAL1125722.1"/>
    </source>
</evidence>
<dbReference type="EMBL" id="CAMXCT010000003">
    <property type="protein sequence ID" value="CAI3972347.1"/>
    <property type="molecule type" value="Genomic_DNA"/>
</dbReference>
<gene>
    <name evidence="1" type="ORF">C1SCF055_LOCUS936</name>
</gene>
<reference evidence="1" key="1">
    <citation type="submission" date="2022-10" db="EMBL/GenBank/DDBJ databases">
        <authorList>
            <person name="Chen Y."/>
            <person name="Dougan E. K."/>
            <person name="Chan C."/>
            <person name="Rhodes N."/>
            <person name="Thang M."/>
        </authorList>
    </citation>
    <scope>NUCLEOTIDE SEQUENCE</scope>
</reference>
<reference evidence="2" key="2">
    <citation type="submission" date="2024-04" db="EMBL/GenBank/DDBJ databases">
        <authorList>
            <person name="Chen Y."/>
            <person name="Shah S."/>
            <person name="Dougan E. K."/>
            <person name="Thang M."/>
            <person name="Chan C."/>
        </authorList>
    </citation>
    <scope>NUCLEOTIDE SEQUENCE [LARGE SCALE GENOMIC DNA]</scope>
</reference>
<dbReference type="Proteomes" id="UP001152797">
    <property type="component" value="Unassembled WGS sequence"/>
</dbReference>
<evidence type="ECO:0000313" key="1">
    <source>
        <dbReference type="EMBL" id="CAI3972347.1"/>
    </source>
</evidence>
<sequence length="108" mass="11907">MISPERRCSTPCGAAGRPLSRCCRTRARRTSSLWALRSMPSAAGHGACSCCSDCRRPGDPKKVGEVGPEIMKQWENYRIIMGSPSNHRLINLCKHPLTSWLVGELPVN</sequence>
<keyword evidence="3" id="KW-1185">Reference proteome</keyword>
<accession>A0A9P1BFA8</accession>